<evidence type="ECO:0000313" key="1">
    <source>
        <dbReference type="EMBL" id="ABQ28799.1"/>
    </source>
</evidence>
<dbReference type="Proteomes" id="UP000000245">
    <property type="component" value="Plasmid pACRY01"/>
</dbReference>
<dbReference type="KEGG" id="acr:Acry_3176"/>
<accession>A5FT67</accession>
<sequence>MKAARSIQVVAHIPPAAEEEAVAAAHIRLAGEHNTQQAVEGAVVALETTIPKACAGRAPRVVVRVGGPSLEVEDHEDRRPMVAVLLSRCM</sequence>
<geneLocation type="plasmid" evidence="1 2">
    <name>pACRY01</name>
</geneLocation>
<organism evidence="1 2">
    <name type="scientific">Acidiphilium cryptum (strain JF-5)</name>
    <dbReference type="NCBI Taxonomy" id="349163"/>
    <lineage>
        <taxon>Bacteria</taxon>
        <taxon>Pseudomonadati</taxon>
        <taxon>Pseudomonadota</taxon>
        <taxon>Alphaproteobacteria</taxon>
        <taxon>Acetobacterales</taxon>
        <taxon>Acidocellaceae</taxon>
        <taxon>Acidiphilium</taxon>
    </lineage>
</organism>
<proteinExistence type="predicted"/>
<keyword evidence="2" id="KW-1185">Reference proteome</keyword>
<protein>
    <submittedName>
        <fullName evidence="1">Uncharacterized protein</fullName>
    </submittedName>
</protein>
<name>A5FT67_ACICJ</name>
<keyword evidence="1" id="KW-0614">Plasmid</keyword>
<evidence type="ECO:0000313" key="2">
    <source>
        <dbReference type="Proteomes" id="UP000000245"/>
    </source>
</evidence>
<gene>
    <name evidence="1" type="ordered locus">Acry_3176</name>
</gene>
<reference evidence="1 2" key="1">
    <citation type="submission" date="2007-05" db="EMBL/GenBank/DDBJ databases">
        <title>Complete sequence of plasmid1 pACRY01 of Acidiphilium cryptum JF-5.</title>
        <authorList>
            <consortium name="US DOE Joint Genome Institute"/>
            <person name="Copeland A."/>
            <person name="Lucas S."/>
            <person name="Lapidus A."/>
            <person name="Barry K."/>
            <person name="Detter J.C."/>
            <person name="Glavina del Rio T."/>
            <person name="Hammon N."/>
            <person name="Israni S."/>
            <person name="Dalin E."/>
            <person name="Tice H."/>
            <person name="Pitluck S."/>
            <person name="Sims D."/>
            <person name="Brettin T."/>
            <person name="Bruce D."/>
            <person name="Han C."/>
            <person name="Schmutz J."/>
            <person name="Larimer F."/>
            <person name="Land M."/>
            <person name="Hauser L."/>
            <person name="Kyrpides N."/>
            <person name="Kim E."/>
            <person name="Magnuson T."/>
            <person name="Richardson P."/>
        </authorList>
    </citation>
    <scope>NUCLEOTIDE SEQUENCE [LARGE SCALE GENOMIC DNA]</scope>
    <source>
        <strain evidence="2">JF-5</strain>
        <plasmid evidence="2">Plasmid pACRY01</plasmid>
    </source>
</reference>
<dbReference type="AlphaFoldDB" id="A5FT67"/>
<dbReference type="EMBL" id="CP000689">
    <property type="protein sequence ID" value="ABQ28799.1"/>
    <property type="molecule type" value="Genomic_DNA"/>
</dbReference>
<dbReference type="HOGENOM" id="CLU_2434130_0_0_5"/>